<dbReference type="Proteomes" id="UP000664277">
    <property type="component" value="Unassembled WGS sequence"/>
</dbReference>
<dbReference type="AlphaFoldDB" id="A0A8J7TJV4"/>
<dbReference type="SUPFAM" id="SSF53474">
    <property type="entry name" value="alpha/beta-Hydrolases"/>
    <property type="match status" value="1"/>
</dbReference>
<evidence type="ECO:0000313" key="2">
    <source>
        <dbReference type="Proteomes" id="UP000664277"/>
    </source>
</evidence>
<dbReference type="EMBL" id="JAFLCK010000001">
    <property type="protein sequence ID" value="MBN8659050.1"/>
    <property type="molecule type" value="Genomic_DNA"/>
</dbReference>
<organism evidence="1 2">
    <name type="scientific">Candidatus Obscuribacter phosphatis</name>
    <dbReference type="NCBI Taxonomy" id="1906157"/>
    <lineage>
        <taxon>Bacteria</taxon>
        <taxon>Bacillati</taxon>
        <taxon>Candidatus Melainabacteria</taxon>
        <taxon>Candidatus Obscuribacterales</taxon>
        <taxon>Candidatus Obscuribacteraceae</taxon>
        <taxon>Candidatus Obscuribacter</taxon>
    </lineage>
</organism>
<reference evidence="1" key="1">
    <citation type="submission" date="2021-02" db="EMBL/GenBank/DDBJ databases">
        <title>Genome-Resolved Metagenomics of a Microbial Community Performing Photosynthetic Biological Nutrient Removal.</title>
        <authorList>
            <person name="Mcdaniel E.A."/>
        </authorList>
    </citation>
    <scope>NUCLEOTIDE SEQUENCE</scope>
    <source>
        <strain evidence="1">UWPOB_OBS1</strain>
    </source>
</reference>
<dbReference type="InterPro" id="IPR029058">
    <property type="entry name" value="AB_hydrolase_fold"/>
</dbReference>
<accession>A0A8J7TJV4</accession>
<gene>
    <name evidence="1" type="ORF">J0M35_01710</name>
</gene>
<name>A0A8J7TJV4_9BACT</name>
<proteinExistence type="predicted"/>
<evidence type="ECO:0008006" key="3">
    <source>
        <dbReference type="Google" id="ProtNLM"/>
    </source>
</evidence>
<sequence>MPIIYLHGVSVRDERDWEQMEVLLRRFVAPCISDDPAGVEISRCNWSDLSDRSGARWLSVLGLSRFMQTSGLTEIIGASLSNIKDLSCIKDLSGIKDKSRTLSKLRPVKAAGVKSAVSARLTESGRFQVLREKLSDGGKSSCSFTRLNREALSNLLCQGIRKSQRLSGADEIIACIAADEVAFDEETFLQMGQCQTIADEMKLLRSLMAARFDLLKSQFQPLYRDRLSMPTIKDSVMVDLLSGTSPFCKSPIEKLAQSAAAKFVYDIWSYLSTRGDGNSPGTIPRAFIGALQAAQQSKLRRGGEPIVVVSHSMGGQIVYDVVTHFLPRLPDCSQIVVDFWCATASQVGLFQELKLFLESSAALTSQTGAGTMLASNKHLGYFWNVWDPSDLFSYSAGSVCDKVDDEIFESGLDAVSAHGAYLQMPAFFRRMAAKLTSLKAS</sequence>
<evidence type="ECO:0000313" key="1">
    <source>
        <dbReference type="EMBL" id="MBN8659050.1"/>
    </source>
</evidence>
<protein>
    <recommendedName>
        <fullName evidence="3">Alpha/beta hydrolase</fullName>
    </recommendedName>
</protein>
<comment type="caution">
    <text evidence="1">The sequence shown here is derived from an EMBL/GenBank/DDBJ whole genome shotgun (WGS) entry which is preliminary data.</text>
</comment>